<dbReference type="EMBL" id="BGPR01000036">
    <property type="protein sequence ID" value="GBL84169.1"/>
    <property type="molecule type" value="Genomic_DNA"/>
</dbReference>
<comment type="caution">
    <text evidence="1">The sequence shown here is derived from an EMBL/GenBank/DDBJ whole genome shotgun (WGS) entry which is preliminary data.</text>
</comment>
<keyword evidence="2" id="KW-1185">Reference proteome</keyword>
<protein>
    <submittedName>
        <fullName evidence="1">Uncharacterized protein</fullName>
    </submittedName>
</protein>
<evidence type="ECO:0000313" key="1">
    <source>
        <dbReference type="EMBL" id="GBL84169.1"/>
    </source>
</evidence>
<name>A0A4Y2AYA3_ARAVE</name>
<gene>
    <name evidence="1" type="ORF">AVEN_118576_1</name>
</gene>
<accession>A0A4Y2AYA3</accession>
<reference evidence="1 2" key="1">
    <citation type="journal article" date="2019" name="Sci. Rep.">
        <title>Orb-weaving spider Araneus ventricosus genome elucidates the spidroin gene catalogue.</title>
        <authorList>
            <person name="Kono N."/>
            <person name="Nakamura H."/>
            <person name="Ohtoshi R."/>
            <person name="Moran D.A.P."/>
            <person name="Shinohara A."/>
            <person name="Yoshida Y."/>
            <person name="Fujiwara M."/>
            <person name="Mori M."/>
            <person name="Tomita M."/>
            <person name="Arakawa K."/>
        </authorList>
    </citation>
    <scope>NUCLEOTIDE SEQUENCE [LARGE SCALE GENOMIC DNA]</scope>
</reference>
<organism evidence="1 2">
    <name type="scientific">Araneus ventricosus</name>
    <name type="common">Orbweaver spider</name>
    <name type="synonym">Epeira ventricosa</name>
    <dbReference type="NCBI Taxonomy" id="182803"/>
    <lineage>
        <taxon>Eukaryota</taxon>
        <taxon>Metazoa</taxon>
        <taxon>Ecdysozoa</taxon>
        <taxon>Arthropoda</taxon>
        <taxon>Chelicerata</taxon>
        <taxon>Arachnida</taxon>
        <taxon>Araneae</taxon>
        <taxon>Araneomorphae</taxon>
        <taxon>Entelegynae</taxon>
        <taxon>Araneoidea</taxon>
        <taxon>Araneidae</taxon>
        <taxon>Araneus</taxon>
    </lineage>
</organism>
<dbReference type="AlphaFoldDB" id="A0A4Y2AYA3"/>
<proteinExistence type="predicted"/>
<evidence type="ECO:0000313" key="2">
    <source>
        <dbReference type="Proteomes" id="UP000499080"/>
    </source>
</evidence>
<sequence>MKYTSSCSQEARNKSQSRTPNQLISISLKFNTGAKLPPRVQRNPVLRYFDLKCRINYFFRFHLVLSLFGAACPHGRVTNSIPDSTEEESCIWAWCTLNTSRIKRLFVGVVRMLGKRDAGSGVVLDIKFS</sequence>
<dbReference type="Proteomes" id="UP000499080">
    <property type="component" value="Unassembled WGS sequence"/>
</dbReference>